<feature type="compositionally biased region" description="Acidic residues" evidence="1">
    <location>
        <begin position="106"/>
        <end position="117"/>
    </location>
</feature>
<dbReference type="AlphaFoldDB" id="A0A523QMX2"/>
<organism evidence="4 5">
    <name type="scientific">Aerophobetes bacterium</name>
    <dbReference type="NCBI Taxonomy" id="2030807"/>
    <lineage>
        <taxon>Bacteria</taxon>
        <taxon>Candidatus Aerophobota</taxon>
    </lineage>
</organism>
<feature type="transmembrane region" description="Helical" evidence="2">
    <location>
        <begin position="30"/>
        <end position="48"/>
    </location>
</feature>
<feature type="transmembrane region" description="Helical" evidence="2">
    <location>
        <begin position="55"/>
        <end position="72"/>
    </location>
</feature>
<dbReference type="InterPro" id="IPR005530">
    <property type="entry name" value="SPW"/>
</dbReference>
<evidence type="ECO:0000259" key="3">
    <source>
        <dbReference type="Pfam" id="PF03779"/>
    </source>
</evidence>
<evidence type="ECO:0000313" key="4">
    <source>
        <dbReference type="EMBL" id="TES87138.1"/>
    </source>
</evidence>
<protein>
    <recommendedName>
        <fullName evidence="3">SPW repeat-containing integral membrane domain-containing protein</fullName>
    </recommendedName>
</protein>
<keyword evidence="2" id="KW-1133">Transmembrane helix</keyword>
<dbReference type="Pfam" id="PF03779">
    <property type="entry name" value="SPW"/>
    <property type="match status" value="1"/>
</dbReference>
<proteinExistence type="predicted"/>
<feature type="transmembrane region" description="Helical" evidence="2">
    <location>
        <begin position="78"/>
        <end position="97"/>
    </location>
</feature>
<evidence type="ECO:0000256" key="1">
    <source>
        <dbReference type="SAM" id="MobiDB-lite"/>
    </source>
</evidence>
<reference evidence="4 5" key="1">
    <citation type="submission" date="2019-03" db="EMBL/GenBank/DDBJ databases">
        <title>Metabolic potential of uncultured bacteria and archaea associated with petroleum seepage in deep-sea sediments.</title>
        <authorList>
            <person name="Dong X."/>
            <person name="Hubert C."/>
        </authorList>
    </citation>
    <scope>NUCLEOTIDE SEQUENCE [LARGE SCALE GENOMIC DNA]</scope>
    <source>
        <strain evidence="4">E44_bin92</strain>
    </source>
</reference>
<evidence type="ECO:0000256" key="2">
    <source>
        <dbReference type="SAM" id="Phobius"/>
    </source>
</evidence>
<keyword evidence="2" id="KW-0812">Transmembrane</keyword>
<evidence type="ECO:0000313" key="5">
    <source>
        <dbReference type="Proteomes" id="UP000320781"/>
    </source>
</evidence>
<feature type="compositionally biased region" description="Basic and acidic residues" evidence="1">
    <location>
        <begin position="118"/>
        <end position="154"/>
    </location>
</feature>
<name>A0A523QMX2_UNCAE</name>
<accession>A0A523QMX2</accession>
<sequence>MWQCWTSFGLGLWLAAISVSLSRFPLFNTIDDFVVGIVVIILAVWSGLRKILPMWVTVALGVWLVIAAWTPGISGNTIPHLTNGLIVGILIMVFSAWGGSKKVEEEKEIEEKGEEEVKEEKKKEEEPKERPKEEKKETKEAEKKEPPTSEGKKK</sequence>
<dbReference type="Proteomes" id="UP000320781">
    <property type="component" value="Unassembled WGS sequence"/>
</dbReference>
<feature type="domain" description="SPW repeat-containing integral membrane" evidence="3">
    <location>
        <begin position="2"/>
        <end position="95"/>
    </location>
</feature>
<feature type="region of interest" description="Disordered" evidence="1">
    <location>
        <begin position="102"/>
        <end position="154"/>
    </location>
</feature>
<dbReference type="EMBL" id="SOKU01000008">
    <property type="protein sequence ID" value="TES87138.1"/>
    <property type="molecule type" value="Genomic_DNA"/>
</dbReference>
<keyword evidence="2" id="KW-0472">Membrane</keyword>
<comment type="caution">
    <text evidence="4">The sequence shown here is derived from an EMBL/GenBank/DDBJ whole genome shotgun (WGS) entry which is preliminary data.</text>
</comment>
<gene>
    <name evidence="4" type="ORF">E3J95_00170</name>
</gene>